<dbReference type="GO" id="GO:0046872">
    <property type="term" value="F:metal ion binding"/>
    <property type="evidence" value="ECO:0007669"/>
    <property type="project" value="UniProtKB-KW"/>
</dbReference>
<evidence type="ECO:0000256" key="2">
    <source>
        <dbReference type="ARBA" id="ARBA00022723"/>
    </source>
</evidence>
<dbReference type="GO" id="GO:0005975">
    <property type="term" value="P:carbohydrate metabolic process"/>
    <property type="evidence" value="ECO:0007669"/>
    <property type="project" value="InterPro"/>
</dbReference>
<proteinExistence type="predicted"/>
<dbReference type="InterPro" id="IPR011330">
    <property type="entry name" value="Glyco_hydro/deAcase_b/a-brl"/>
</dbReference>
<evidence type="ECO:0000313" key="6">
    <source>
        <dbReference type="EMBL" id="EFW06103.1"/>
    </source>
</evidence>
<keyword evidence="4" id="KW-0460">Magnesium</keyword>
<evidence type="ECO:0008006" key="8">
    <source>
        <dbReference type="Google" id="ProtNLM"/>
    </source>
</evidence>
<dbReference type="eggNOG" id="COG3394">
    <property type="taxonomic scope" value="Bacteria"/>
</dbReference>
<dbReference type="OrthoDB" id="9774177at2"/>
<evidence type="ECO:0000256" key="5">
    <source>
        <dbReference type="ARBA" id="ARBA00023277"/>
    </source>
</evidence>
<name>E7G725_9FIRM</name>
<dbReference type="EMBL" id="ADKX01000008">
    <property type="protein sequence ID" value="EFW06103.1"/>
    <property type="molecule type" value="Genomic_DNA"/>
</dbReference>
<evidence type="ECO:0000256" key="1">
    <source>
        <dbReference type="ARBA" id="ARBA00001946"/>
    </source>
</evidence>
<dbReference type="HOGENOM" id="CLU_064244_4_0_9"/>
<accession>E7G725</accession>
<keyword evidence="2" id="KW-0479">Metal-binding</keyword>
<keyword evidence="3" id="KW-0378">Hydrolase</keyword>
<protein>
    <recommendedName>
        <fullName evidence="8">YdjC family protein</fullName>
    </recommendedName>
</protein>
<sequence>MTKKLILNADDFGLTSGINYGILDAYLQHSISSISLMINTPKTLEAIEIMKKYKITCVGIHINITLGKPVSSPSNIPSLLDEHGYFHKADWWFQNQVNENELILEFDNQIALFEKLTGQKPNHLNYHHRFDFYQYYPSLAKHLFEKYQLPMRLEKDYHEYPYEYAINQTYFLNTHDDIHKYLIGDIIEMPCHVGFVDQSIMEMSSLNLQRMEDHALVTSSRFKKLYHDLGYQLIGWNQLQKKTRNSY</sequence>
<evidence type="ECO:0000256" key="4">
    <source>
        <dbReference type="ARBA" id="ARBA00022842"/>
    </source>
</evidence>
<dbReference type="PANTHER" id="PTHR31609:SF1">
    <property type="entry name" value="CARBOHYDRATE DEACETYLASE"/>
    <property type="match status" value="1"/>
</dbReference>
<dbReference type="Proteomes" id="UP000003157">
    <property type="component" value="Unassembled WGS sequence"/>
</dbReference>
<dbReference type="GeneID" id="78229030"/>
<keyword evidence="5" id="KW-0119">Carbohydrate metabolism</keyword>
<dbReference type="PANTHER" id="PTHR31609">
    <property type="entry name" value="YDJC DEACETYLASE FAMILY MEMBER"/>
    <property type="match status" value="1"/>
</dbReference>
<dbReference type="RefSeq" id="WP_008787679.1">
    <property type="nucleotide sequence ID" value="NZ_AKCB01000001.1"/>
</dbReference>
<organism evidence="6 7">
    <name type="scientific">Coprobacillus cateniformis</name>
    <dbReference type="NCBI Taxonomy" id="100884"/>
    <lineage>
        <taxon>Bacteria</taxon>
        <taxon>Bacillati</taxon>
        <taxon>Bacillota</taxon>
        <taxon>Erysipelotrichia</taxon>
        <taxon>Erysipelotrichales</taxon>
        <taxon>Coprobacillaceae</taxon>
        <taxon>Coprobacillus</taxon>
    </lineage>
</organism>
<dbReference type="AlphaFoldDB" id="E7G725"/>
<dbReference type="GO" id="GO:0016787">
    <property type="term" value="F:hydrolase activity"/>
    <property type="evidence" value="ECO:0007669"/>
    <property type="project" value="UniProtKB-KW"/>
</dbReference>
<dbReference type="STRING" id="100884.GCA_000269565_01149"/>
<dbReference type="Pfam" id="PF04794">
    <property type="entry name" value="YdjC"/>
    <property type="match status" value="1"/>
</dbReference>
<comment type="caution">
    <text evidence="6">The sequence shown here is derived from an EMBL/GenBank/DDBJ whole genome shotgun (WGS) entry which is preliminary data.</text>
</comment>
<reference evidence="6 7" key="1">
    <citation type="submission" date="2010-12" db="EMBL/GenBank/DDBJ databases">
        <title>The Genome Sequence of Coprobacillus sp. strain 29_1.</title>
        <authorList>
            <consortium name="The Broad Institute Genome Sequencing Platform"/>
            <person name="Earl A."/>
            <person name="Ward D."/>
            <person name="Feldgarden M."/>
            <person name="Gevers D."/>
            <person name="Daigneault M."/>
            <person name="Sibley C.D."/>
            <person name="White A."/>
            <person name="Strauss J."/>
            <person name="Allen-Vercoe E."/>
            <person name="Young S.K."/>
            <person name="Zeng Q."/>
            <person name="Gargeya S."/>
            <person name="Fitzgerald M."/>
            <person name="Haas B."/>
            <person name="Abouelleil A."/>
            <person name="Alvarado L."/>
            <person name="Arachchi H.M."/>
            <person name="Berlin A."/>
            <person name="Brown A."/>
            <person name="Chapman S.B."/>
            <person name="Chen Z."/>
            <person name="Dunbar C."/>
            <person name="Freedman E."/>
            <person name="Gearin G."/>
            <person name="Gellesch M."/>
            <person name="Goldberg J."/>
            <person name="Griggs A."/>
            <person name="Gujja S."/>
            <person name="Heilman E."/>
            <person name="Heiman D."/>
            <person name="Howarth C."/>
            <person name="Larson L."/>
            <person name="Lui A."/>
            <person name="MacDonald P.J.P."/>
            <person name="Mehta T."/>
            <person name="Montmayeur A."/>
            <person name="Murphy C."/>
            <person name="Neiman D."/>
            <person name="Pearson M."/>
            <person name="Priest M."/>
            <person name="Roberts A."/>
            <person name="Saif S."/>
            <person name="Shea T."/>
            <person name="Shenoy N."/>
            <person name="Sisk P."/>
            <person name="Stolte C."/>
            <person name="Sykes S."/>
            <person name="White J."/>
            <person name="Yandava C."/>
            <person name="Nusbaum C."/>
            <person name="Birren B."/>
        </authorList>
    </citation>
    <scope>NUCLEOTIDE SEQUENCE [LARGE SCALE GENOMIC DNA]</scope>
    <source>
        <strain evidence="6 7">29_1</strain>
    </source>
</reference>
<evidence type="ECO:0000256" key="3">
    <source>
        <dbReference type="ARBA" id="ARBA00022801"/>
    </source>
</evidence>
<dbReference type="SUPFAM" id="SSF88713">
    <property type="entry name" value="Glycoside hydrolase/deacetylase"/>
    <property type="match status" value="1"/>
</dbReference>
<dbReference type="InterPro" id="IPR006879">
    <property type="entry name" value="YdjC-like"/>
</dbReference>
<evidence type="ECO:0000313" key="7">
    <source>
        <dbReference type="Proteomes" id="UP000003157"/>
    </source>
</evidence>
<comment type="cofactor">
    <cofactor evidence="1">
        <name>Mg(2+)</name>
        <dbReference type="ChEBI" id="CHEBI:18420"/>
    </cofactor>
</comment>
<gene>
    <name evidence="6" type="ORF">HMPREF9488_00563</name>
</gene>
<keyword evidence="7" id="KW-1185">Reference proteome</keyword>
<dbReference type="GO" id="GO:0019213">
    <property type="term" value="F:deacetylase activity"/>
    <property type="evidence" value="ECO:0007669"/>
    <property type="project" value="TreeGrafter"/>
</dbReference>
<dbReference type="Gene3D" id="3.20.20.370">
    <property type="entry name" value="Glycoside hydrolase/deacetylase"/>
    <property type="match status" value="1"/>
</dbReference>